<accession>A0A1I7I3Q2</accession>
<organism evidence="1 2">
    <name type="scientific">Nitrosospira multiformis</name>
    <dbReference type="NCBI Taxonomy" id="1231"/>
    <lineage>
        <taxon>Bacteria</taxon>
        <taxon>Pseudomonadati</taxon>
        <taxon>Pseudomonadota</taxon>
        <taxon>Betaproteobacteria</taxon>
        <taxon>Nitrosomonadales</taxon>
        <taxon>Nitrosomonadaceae</taxon>
        <taxon>Nitrosospira</taxon>
    </lineage>
</organism>
<gene>
    <name evidence="1" type="ORF">SAMN05216417_1145</name>
</gene>
<name>A0A1I7I3Q2_9PROT</name>
<evidence type="ECO:0000313" key="2">
    <source>
        <dbReference type="Proteomes" id="UP000182649"/>
    </source>
</evidence>
<protein>
    <submittedName>
        <fullName evidence="1">Uncharacterized protein</fullName>
    </submittedName>
</protein>
<reference evidence="1 2" key="1">
    <citation type="submission" date="2016-10" db="EMBL/GenBank/DDBJ databases">
        <authorList>
            <person name="de Groot N.N."/>
        </authorList>
    </citation>
    <scope>NUCLEOTIDE SEQUENCE [LARGE SCALE GENOMIC DNA]</scope>
    <source>
        <strain evidence="1 2">Nl14</strain>
    </source>
</reference>
<proteinExistence type="predicted"/>
<dbReference type="Proteomes" id="UP000182649">
    <property type="component" value="Unassembled WGS sequence"/>
</dbReference>
<evidence type="ECO:0000313" key="1">
    <source>
        <dbReference type="EMBL" id="SFU67386.1"/>
    </source>
</evidence>
<dbReference type="EMBL" id="FPBZ01000014">
    <property type="protein sequence ID" value="SFU67386.1"/>
    <property type="molecule type" value="Genomic_DNA"/>
</dbReference>
<dbReference type="AlphaFoldDB" id="A0A1I7I3Q2"/>
<sequence>MRNICADRRRRFDLGMLMGCVVVTHQMQRLLLGCFPVDLLQEIKPLDVAMTLLTGGDDLAIQGAQGSEQRGRAMALVVLGPRRVHFSEAIRIGCGPVPELGSFRRSTAPARALARGDKV</sequence>